<evidence type="ECO:0000313" key="11">
    <source>
        <dbReference type="Proteomes" id="UP001429580"/>
    </source>
</evidence>
<dbReference type="Gene3D" id="3.20.20.70">
    <property type="entry name" value="Aldolase class I"/>
    <property type="match status" value="2"/>
</dbReference>
<comment type="cofactor">
    <cofactor evidence="2">
        <name>[4Fe-4S] cluster</name>
        <dbReference type="ChEBI" id="CHEBI:49883"/>
    </cofactor>
</comment>
<keyword evidence="7" id="KW-0408">Iron</keyword>
<keyword evidence="5" id="KW-0479">Metal-binding</keyword>
<dbReference type="SUPFAM" id="SSF51395">
    <property type="entry name" value="FMN-linked oxidoreductases"/>
    <property type="match status" value="1"/>
</dbReference>
<dbReference type="EMBL" id="JAASQI010000001">
    <property type="protein sequence ID" value="NIJ56627.1"/>
    <property type="molecule type" value="Genomic_DNA"/>
</dbReference>
<evidence type="ECO:0000256" key="2">
    <source>
        <dbReference type="ARBA" id="ARBA00001966"/>
    </source>
</evidence>
<proteinExistence type="predicted"/>
<keyword evidence="6" id="KW-0560">Oxidoreductase</keyword>
<dbReference type="PANTHER" id="PTHR42917:SF2">
    <property type="entry name" value="2,4-DIENOYL-COA REDUCTASE [(2E)-ENOYL-COA-PRODUCING]"/>
    <property type="match status" value="1"/>
</dbReference>
<accession>A0ABX0UUI5</accession>
<comment type="caution">
    <text evidence="10">The sequence shown here is derived from an EMBL/GenBank/DDBJ whole genome shotgun (WGS) entry which is preliminary data.</text>
</comment>
<dbReference type="InterPro" id="IPR013785">
    <property type="entry name" value="Aldolase_TIM"/>
</dbReference>
<feature type="domain" description="NADH:flavin oxidoreductase/NADH oxidase N-terminal" evidence="9">
    <location>
        <begin position="12"/>
        <end position="84"/>
    </location>
</feature>
<dbReference type="Pfam" id="PF00724">
    <property type="entry name" value="Oxidored_FMN"/>
    <property type="match status" value="2"/>
</dbReference>
<sequence>MPAMTRRFSTRGVPGSDVGAYYKRRAEGGTGLIITEGGYIDTEGPLSQPDVPVFFGEAALAAWREIVHAVHDAGAGIAPQIWHAHLKPDPDTGSIPPESVAQLLHTYVAAGAEIARAGFDGVEIQGGGKHTADLFTTTGDGEPLVTAVVRSVRREVGDDFPIILRVSEWRRSDGRTPLAQSDAELSALLRPCADAGVSIFHLDTAAFDVLPYGGAFAGDRPLASRVRELTGRPVIAVGGIAVADPAVTLGNLETLARAVEREEIDMLALGRAHLADPAWVEKFRTGRLAEARPYDESLRGTLH</sequence>
<evidence type="ECO:0000256" key="5">
    <source>
        <dbReference type="ARBA" id="ARBA00022723"/>
    </source>
</evidence>
<evidence type="ECO:0000256" key="7">
    <source>
        <dbReference type="ARBA" id="ARBA00023004"/>
    </source>
</evidence>
<evidence type="ECO:0000256" key="6">
    <source>
        <dbReference type="ARBA" id="ARBA00023002"/>
    </source>
</evidence>
<gene>
    <name evidence="10" type="ORF">FHS82_000440</name>
</gene>
<keyword evidence="4" id="KW-0288">FMN</keyword>
<evidence type="ECO:0000256" key="3">
    <source>
        <dbReference type="ARBA" id="ARBA00022630"/>
    </source>
</evidence>
<dbReference type="InterPro" id="IPR001155">
    <property type="entry name" value="OxRdtase_FMN_N"/>
</dbReference>
<keyword evidence="3" id="KW-0285">Flavoprotein</keyword>
<comment type="cofactor">
    <cofactor evidence="1">
        <name>FMN</name>
        <dbReference type="ChEBI" id="CHEBI:58210"/>
    </cofactor>
</comment>
<evidence type="ECO:0000256" key="8">
    <source>
        <dbReference type="ARBA" id="ARBA00023014"/>
    </source>
</evidence>
<protein>
    <submittedName>
        <fullName evidence="10">2,4-dienoyl-CoA reductase-like NADH-dependent reductase (Old Yellow Enzyme family)</fullName>
    </submittedName>
</protein>
<evidence type="ECO:0000256" key="4">
    <source>
        <dbReference type="ARBA" id="ARBA00022643"/>
    </source>
</evidence>
<keyword evidence="8" id="KW-0411">Iron-sulfur</keyword>
<evidence type="ECO:0000313" key="10">
    <source>
        <dbReference type="EMBL" id="NIJ56627.1"/>
    </source>
</evidence>
<name>A0ABX0UUI5_9HYPH</name>
<dbReference type="PANTHER" id="PTHR42917">
    <property type="entry name" value="2,4-DIENOYL-COA REDUCTASE"/>
    <property type="match status" value="1"/>
</dbReference>
<keyword evidence="11" id="KW-1185">Reference proteome</keyword>
<feature type="domain" description="NADH:flavin oxidoreductase/NADH oxidase N-terminal" evidence="9">
    <location>
        <begin position="146"/>
        <end position="287"/>
    </location>
</feature>
<dbReference type="Proteomes" id="UP001429580">
    <property type="component" value="Unassembled WGS sequence"/>
</dbReference>
<organism evidence="10 11">
    <name type="scientific">Pseudochelatococcus lubricantis</name>
    <dbReference type="NCBI Taxonomy" id="1538102"/>
    <lineage>
        <taxon>Bacteria</taxon>
        <taxon>Pseudomonadati</taxon>
        <taxon>Pseudomonadota</taxon>
        <taxon>Alphaproteobacteria</taxon>
        <taxon>Hyphomicrobiales</taxon>
        <taxon>Chelatococcaceae</taxon>
        <taxon>Pseudochelatococcus</taxon>
    </lineage>
</organism>
<evidence type="ECO:0000259" key="9">
    <source>
        <dbReference type="Pfam" id="PF00724"/>
    </source>
</evidence>
<dbReference type="InterPro" id="IPR051793">
    <property type="entry name" value="NADH:flavin_oxidoreductase"/>
</dbReference>
<reference evidence="10 11" key="1">
    <citation type="submission" date="2020-03" db="EMBL/GenBank/DDBJ databases">
        <title>Genomic Encyclopedia of Type Strains, Phase IV (KMG-IV): sequencing the most valuable type-strain genomes for metagenomic binning, comparative biology and taxonomic classification.</title>
        <authorList>
            <person name="Goeker M."/>
        </authorList>
    </citation>
    <scope>NUCLEOTIDE SEQUENCE [LARGE SCALE GENOMIC DNA]</scope>
    <source>
        <strain evidence="10 11">DSM 103870</strain>
    </source>
</reference>
<evidence type="ECO:0000256" key="1">
    <source>
        <dbReference type="ARBA" id="ARBA00001917"/>
    </source>
</evidence>